<reference evidence="1" key="1">
    <citation type="submission" date="2023-10" db="EMBL/GenBank/DDBJ databases">
        <title>Genome assembly of Pristionchus species.</title>
        <authorList>
            <person name="Yoshida K."/>
            <person name="Sommer R.J."/>
        </authorList>
    </citation>
    <scope>NUCLEOTIDE SEQUENCE</scope>
    <source>
        <strain evidence="1">RS5133</strain>
    </source>
</reference>
<evidence type="ECO:0000313" key="1">
    <source>
        <dbReference type="EMBL" id="GMT11818.1"/>
    </source>
</evidence>
<sequence>VPVCVCLSKSCSYCSALSISRDYRSLLFTLSQQKTKGFSDQQVLELAKLDRRHLCLPANLSHPATLQRLIETAHSTGIKHVLIFVETDYFHRFLNSIGLVEEEGRLFDVADPSSPLFLFNINATQPNYFIDNSSGYLKVFGDHLRRHVHIFTEPIYKGQERTHSMSLSRLCKGYACI</sequence>
<accession>A0AAV5V073</accession>
<dbReference type="AlphaFoldDB" id="A0AAV5V073"/>
<name>A0AAV5V073_9BILA</name>
<dbReference type="Proteomes" id="UP001432322">
    <property type="component" value="Unassembled WGS sequence"/>
</dbReference>
<comment type="caution">
    <text evidence="1">The sequence shown here is derived from an EMBL/GenBank/DDBJ whole genome shotgun (WGS) entry which is preliminary data.</text>
</comment>
<gene>
    <name evidence="1" type="ORF">PFISCL1PPCAC_3115</name>
</gene>
<feature type="non-terminal residue" evidence="1">
    <location>
        <position position="1"/>
    </location>
</feature>
<evidence type="ECO:0000313" key="2">
    <source>
        <dbReference type="Proteomes" id="UP001432322"/>
    </source>
</evidence>
<dbReference type="EMBL" id="BTSY01000001">
    <property type="protein sequence ID" value="GMT11818.1"/>
    <property type="molecule type" value="Genomic_DNA"/>
</dbReference>
<proteinExistence type="predicted"/>
<organism evidence="1 2">
    <name type="scientific">Pristionchus fissidentatus</name>
    <dbReference type="NCBI Taxonomy" id="1538716"/>
    <lineage>
        <taxon>Eukaryota</taxon>
        <taxon>Metazoa</taxon>
        <taxon>Ecdysozoa</taxon>
        <taxon>Nematoda</taxon>
        <taxon>Chromadorea</taxon>
        <taxon>Rhabditida</taxon>
        <taxon>Rhabditina</taxon>
        <taxon>Diplogasteromorpha</taxon>
        <taxon>Diplogasteroidea</taxon>
        <taxon>Neodiplogasteridae</taxon>
        <taxon>Pristionchus</taxon>
    </lineage>
</organism>
<protein>
    <submittedName>
        <fullName evidence="1">Uncharacterized protein</fullName>
    </submittedName>
</protein>
<keyword evidence="2" id="KW-1185">Reference proteome</keyword>